<protein>
    <submittedName>
        <fullName evidence="8">Anaerobic glycerol-3-phosphate dehydrogenase subunit A</fullName>
        <ecNumber evidence="8">1.1.5.3</ecNumber>
    </submittedName>
</protein>
<feature type="domain" description="FAD dependent oxidoreductase" evidence="7">
    <location>
        <begin position="13"/>
        <end position="330"/>
    </location>
</feature>
<keyword evidence="3" id="KW-0285">Flavoprotein</keyword>
<dbReference type="InterPro" id="IPR006076">
    <property type="entry name" value="FAD-dep_OxRdtase"/>
</dbReference>
<organism evidence="8 9">
    <name type="scientific">Mobiluncus mulieris</name>
    <dbReference type="NCBI Taxonomy" id="2052"/>
    <lineage>
        <taxon>Bacteria</taxon>
        <taxon>Bacillati</taxon>
        <taxon>Actinomycetota</taxon>
        <taxon>Actinomycetes</taxon>
        <taxon>Actinomycetales</taxon>
        <taxon>Actinomycetaceae</taxon>
        <taxon>Mobiluncus</taxon>
    </lineage>
</organism>
<dbReference type="EC" id="1.1.5.3" evidence="8"/>
<dbReference type="PRINTS" id="PR01001">
    <property type="entry name" value="FADG3PDH"/>
</dbReference>
<name>A0ABD4TTY7_9ACTO</name>
<evidence type="ECO:0000256" key="3">
    <source>
        <dbReference type="ARBA" id="ARBA00022630"/>
    </source>
</evidence>
<reference evidence="8 9" key="1">
    <citation type="submission" date="2019-08" db="EMBL/GenBank/DDBJ databases">
        <title>Comparison of rpoB and gyrB Sequences from Mobiluncus Species and Development of a Multiplex PCR Method for Clinical Detection of Mobiluncus curtisii and Mobiluncus mulieris.</title>
        <authorList>
            <person name="Yang L."/>
            <person name="Shen Y."/>
            <person name="Xu G."/>
            <person name="Shu L.-B."/>
            <person name="Hu J."/>
            <person name="Zhang R."/>
            <person name="Wang Y."/>
            <person name="Zhou H.-W."/>
            <person name="Zhang X."/>
        </authorList>
    </citation>
    <scope>NUCLEOTIDE SEQUENCE [LARGE SCALE GENOMIC DNA]</scope>
    <source>
        <strain evidence="8 9">M26</strain>
    </source>
</reference>
<comment type="similarity">
    <text evidence="2">Belongs to the FAD-dependent glycerol-3-phosphate dehydrogenase family.</text>
</comment>
<dbReference type="InterPro" id="IPR041854">
    <property type="entry name" value="BFD-like_2Fe2S-bd_dom_sf"/>
</dbReference>
<dbReference type="SUPFAM" id="SSF51905">
    <property type="entry name" value="FAD/NAD(P)-binding domain"/>
    <property type="match status" value="1"/>
</dbReference>
<evidence type="ECO:0000256" key="4">
    <source>
        <dbReference type="ARBA" id="ARBA00022827"/>
    </source>
</evidence>
<evidence type="ECO:0000256" key="1">
    <source>
        <dbReference type="ARBA" id="ARBA00001974"/>
    </source>
</evidence>
<dbReference type="NCBIfam" id="TIGR03377">
    <property type="entry name" value="glycerol3P_GlpA"/>
    <property type="match status" value="1"/>
</dbReference>
<dbReference type="PANTHER" id="PTHR11985:SF35">
    <property type="entry name" value="ANAEROBIC GLYCEROL-3-PHOSPHATE DEHYDROGENASE SUBUNIT A"/>
    <property type="match status" value="1"/>
</dbReference>
<sequence length="584" mass="63618">MKGEIKMKQLSADVVVIGGGATGAGVLRDAAMRGFSAVLLERADIAQGTSSRFHGLLHSGGRYVVSDPHSATQCAEENAIVRRINADAIEETGGLFAMPPGDPDDFGDKFRDGAIKTKVPAEEITIKEALRLEPRLNPRVKRVFRVEDGCVDGWRLVWGALESGREYGAKILPYHLATEIVVRNGVVAQVKAVDQKTNDQVSIDCRYIVNAGGPWAGSIAQMAGAPGVDVVPGRGIMIGMNHRLVNHVVNRLCVPADGDIIVPGHTICVIGTTDQAEQHPDFLSIKPHEVQKMLDKGEDLIPGFRKARAVHIWSGARPLLKDSRVKATDTRHMSRGMAIIDHGERDGIKGLLTVAGGKFTTYRLMAQEVVDVMCEHLGENRPCRTAEEAVPSARSGHHEYVSNRLAEVEKELATTQIICECELVTRDTIARQFERVPKSNFDDMRRQLRVGMGPCQGTFCGLRSAGIAHESRRKHLPTEEPAVAADVTTTMLRLFYANRMQGIAPILYGSTLTEIALQSWMLESNLDLNRLPSPSSNAKLTTGDMALIHGVPKDAKAEDCPLLPASLLGRRPHGDPHEKGREVA</sequence>
<feature type="region of interest" description="Disordered" evidence="6">
    <location>
        <begin position="565"/>
        <end position="584"/>
    </location>
</feature>
<dbReference type="SUPFAM" id="SSF54373">
    <property type="entry name" value="FAD-linked reductases, C-terminal domain"/>
    <property type="match status" value="1"/>
</dbReference>
<dbReference type="Gene3D" id="3.50.50.60">
    <property type="entry name" value="FAD/NAD(P)-binding domain"/>
    <property type="match status" value="3"/>
</dbReference>
<dbReference type="InterPro" id="IPR036188">
    <property type="entry name" value="FAD/NAD-bd_sf"/>
</dbReference>
<dbReference type="PROSITE" id="PS00978">
    <property type="entry name" value="FAD_G3PDH_2"/>
    <property type="match status" value="1"/>
</dbReference>
<evidence type="ECO:0000313" key="8">
    <source>
        <dbReference type="EMBL" id="MCU9968364.1"/>
    </source>
</evidence>
<dbReference type="InterPro" id="IPR017752">
    <property type="entry name" value="G3P_DH_GlpA_su"/>
</dbReference>
<dbReference type="InterPro" id="IPR000447">
    <property type="entry name" value="G3P_DH_FAD-dep"/>
</dbReference>
<dbReference type="CDD" id="cd19946">
    <property type="entry name" value="GlpA-like_Fer2_BFD-like"/>
    <property type="match status" value="1"/>
</dbReference>
<proteinExistence type="inferred from homology"/>
<evidence type="ECO:0000313" key="9">
    <source>
        <dbReference type="Proteomes" id="UP001209486"/>
    </source>
</evidence>
<accession>A0ABD4TTY7</accession>
<evidence type="ECO:0000256" key="5">
    <source>
        <dbReference type="ARBA" id="ARBA00023002"/>
    </source>
</evidence>
<dbReference type="AlphaFoldDB" id="A0ABD4TTY7"/>
<comment type="cofactor">
    <cofactor evidence="1">
        <name>FAD</name>
        <dbReference type="ChEBI" id="CHEBI:57692"/>
    </cofactor>
</comment>
<evidence type="ECO:0000256" key="6">
    <source>
        <dbReference type="SAM" id="MobiDB-lite"/>
    </source>
</evidence>
<keyword evidence="5 8" id="KW-0560">Oxidoreductase</keyword>
<keyword evidence="4" id="KW-0274">FAD</keyword>
<dbReference type="Gene3D" id="1.10.10.1100">
    <property type="entry name" value="BFD-like [2Fe-2S]-binding domain"/>
    <property type="match status" value="1"/>
</dbReference>
<dbReference type="Pfam" id="PF01266">
    <property type="entry name" value="DAO"/>
    <property type="match status" value="1"/>
</dbReference>
<dbReference type="Proteomes" id="UP001209486">
    <property type="component" value="Unassembled WGS sequence"/>
</dbReference>
<dbReference type="PANTHER" id="PTHR11985">
    <property type="entry name" value="GLYCEROL-3-PHOSPHATE DEHYDROGENASE"/>
    <property type="match status" value="1"/>
</dbReference>
<dbReference type="GO" id="GO:0004368">
    <property type="term" value="F:glycerol-3-phosphate dehydrogenase (quinone) activity"/>
    <property type="evidence" value="ECO:0007669"/>
    <property type="project" value="UniProtKB-EC"/>
</dbReference>
<comment type="caution">
    <text evidence="8">The sequence shown here is derived from an EMBL/GenBank/DDBJ whole genome shotgun (WGS) entry which is preliminary data.</text>
</comment>
<feature type="compositionally biased region" description="Basic and acidic residues" evidence="6">
    <location>
        <begin position="572"/>
        <end position="584"/>
    </location>
</feature>
<gene>
    <name evidence="8" type="primary">glpA</name>
    <name evidence="8" type="ORF">FYZ43_02830</name>
</gene>
<evidence type="ECO:0000256" key="2">
    <source>
        <dbReference type="ARBA" id="ARBA00007330"/>
    </source>
</evidence>
<dbReference type="EMBL" id="VSZY01000003">
    <property type="protein sequence ID" value="MCU9968364.1"/>
    <property type="molecule type" value="Genomic_DNA"/>
</dbReference>
<evidence type="ECO:0000259" key="7">
    <source>
        <dbReference type="Pfam" id="PF01266"/>
    </source>
</evidence>